<evidence type="ECO:0000313" key="3">
    <source>
        <dbReference type="Proteomes" id="UP001500432"/>
    </source>
</evidence>
<evidence type="ECO:0000256" key="1">
    <source>
        <dbReference type="SAM" id="Phobius"/>
    </source>
</evidence>
<dbReference type="EMBL" id="BAAAQW010000009">
    <property type="protein sequence ID" value="GAA2202146.1"/>
    <property type="molecule type" value="Genomic_DNA"/>
</dbReference>
<dbReference type="InterPro" id="IPR009732">
    <property type="entry name" value="DUF1304"/>
</dbReference>
<sequence>MNLVTQIAAGLSALILVVVGILEIRFYGDQRFRPIFYVDPGTEGAVRMWAQNIGAVNIVTAAGIASGLWMANAGTGLVHGMGVGIVVYTLAANLLLGPWLGVTERRLWGSAIGQASLPLVGLVAFAVAG</sequence>
<evidence type="ECO:0008006" key="4">
    <source>
        <dbReference type="Google" id="ProtNLM"/>
    </source>
</evidence>
<keyword evidence="1" id="KW-1133">Transmembrane helix</keyword>
<reference evidence="2 3" key="1">
    <citation type="journal article" date="2019" name="Int. J. Syst. Evol. Microbiol.">
        <title>The Global Catalogue of Microorganisms (GCM) 10K type strain sequencing project: providing services to taxonomists for standard genome sequencing and annotation.</title>
        <authorList>
            <consortium name="The Broad Institute Genomics Platform"/>
            <consortium name="The Broad Institute Genome Sequencing Center for Infectious Disease"/>
            <person name="Wu L."/>
            <person name="Ma J."/>
        </authorList>
    </citation>
    <scope>NUCLEOTIDE SEQUENCE [LARGE SCALE GENOMIC DNA]</scope>
    <source>
        <strain evidence="2 3">JCM 16034</strain>
    </source>
</reference>
<dbReference type="RefSeq" id="WP_208710583.1">
    <property type="nucleotide sequence ID" value="NZ_BAAAQW010000009.1"/>
</dbReference>
<dbReference type="Proteomes" id="UP001500432">
    <property type="component" value="Unassembled WGS sequence"/>
</dbReference>
<organism evidence="2 3">
    <name type="scientific">Sinomonas flava</name>
    <dbReference type="NCBI Taxonomy" id="496857"/>
    <lineage>
        <taxon>Bacteria</taxon>
        <taxon>Bacillati</taxon>
        <taxon>Actinomycetota</taxon>
        <taxon>Actinomycetes</taxon>
        <taxon>Micrococcales</taxon>
        <taxon>Micrococcaceae</taxon>
        <taxon>Sinomonas</taxon>
    </lineage>
</organism>
<accession>A0ABN3BZI7</accession>
<evidence type="ECO:0000313" key="2">
    <source>
        <dbReference type="EMBL" id="GAA2202146.1"/>
    </source>
</evidence>
<proteinExistence type="predicted"/>
<name>A0ABN3BZI7_9MICC</name>
<feature type="transmembrane region" description="Helical" evidence="1">
    <location>
        <begin position="77"/>
        <end position="96"/>
    </location>
</feature>
<keyword evidence="1" id="KW-0472">Membrane</keyword>
<feature type="transmembrane region" description="Helical" evidence="1">
    <location>
        <begin position="49"/>
        <end position="71"/>
    </location>
</feature>
<gene>
    <name evidence="2" type="ORF">GCM10009849_29400</name>
</gene>
<feature type="transmembrane region" description="Helical" evidence="1">
    <location>
        <begin position="6"/>
        <end position="28"/>
    </location>
</feature>
<feature type="transmembrane region" description="Helical" evidence="1">
    <location>
        <begin position="108"/>
        <end position="128"/>
    </location>
</feature>
<comment type="caution">
    <text evidence="2">The sequence shown here is derived from an EMBL/GenBank/DDBJ whole genome shotgun (WGS) entry which is preliminary data.</text>
</comment>
<dbReference type="Pfam" id="PF06993">
    <property type="entry name" value="DUF1304"/>
    <property type="match status" value="1"/>
</dbReference>
<protein>
    <recommendedName>
        <fullName evidence="4">DUF1304 domain-containing protein</fullName>
    </recommendedName>
</protein>
<keyword evidence="3" id="KW-1185">Reference proteome</keyword>
<keyword evidence="1" id="KW-0812">Transmembrane</keyword>